<gene>
    <name evidence="3" type="ORF">ACFPFU_03600</name>
</gene>
<dbReference type="GO" id="GO:0016787">
    <property type="term" value="F:hydrolase activity"/>
    <property type="evidence" value="ECO:0007669"/>
    <property type="project" value="UniProtKB-KW"/>
</dbReference>
<dbReference type="NCBIfam" id="TIGR01409">
    <property type="entry name" value="TAT_signal_seq"/>
    <property type="match status" value="1"/>
</dbReference>
<protein>
    <submittedName>
        <fullName evidence="3">Carbon-nitrogen hydrolase family protein</fullName>
    </submittedName>
</protein>
<dbReference type="Gene3D" id="3.60.110.10">
    <property type="entry name" value="Carbon-nitrogen hydrolase"/>
    <property type="match status" value="1"/>
</dbReference>
<evidence type="ECO:0000313" key="3">
    <source>
        <dbReference type="EMBL" id="MFC4870757.1"/>
    </source>
</evidence>
<dbReference type="CDD" id="cd07197">
    <property type="entry name" value="nitrilase"/>
    <property type="match status" value="1"/>
</dbReference>
<evidence type="ECO:0000313" key="4">
    <source>
        <dbReference type="Proteomes" id="UP001595818"/>
    </source>
</evidence>
<dbReference type="PANTHER" id="PTHR43674">
    <property type="entry name" value="NITRILASE C965.09-RELATED"/>
    <property type="match status" value="1"/>
</dbReference>
<dbReference type="InterPro" id="IPR050345">
    <property type="entry name" value="Aliph_Amidase/BUP"/>
</dbReference>
<name>A0ABV9SWI0_9BACT</name>
<dbReference type="RefSeq" id="WP_377061597.1">
    <property type="nucleotide sequence ID" value="NZ_JBHSJJ010000002.1"/>
</dbReference>
<dbReference type="PROSITE" id="PS51318">
    <property type="entry name" value="TAT"/>
    <property type="match status" value="1"/>
</dbReference>
<evidence type="ECO:0000256" key="1">
    <source>
        <dbReference type="ARBA" id="ARBA00022801"/>
    </source>
</evidence>
<dbReference type="EMBL" id="JBHSJJ010000002">
    <property type="protein sequence ID" value="MFC4870757.1"/>
    <property type="molecule type" value="Genomic_DNA"/>
</dbReference>
<evidence type="ECO:0000259" key="2">
    <source>
        <dbReference type="PROSITE" id="PS50263"/>
    </source>
</evidence>
<dbReference type="Pfam" id="PF00795">
    <property type="entry name" value="CN_hydrolase"/>
    <property type="match status" value="1"/>
</dbReference>
<dbReference type="SUPFAM" id="SSF56317">
    <property type="entry name" value="Carbon-nitrogen hydrolase"/>
    <property type="match status" value="1"/>
</dbReference>
<reference evidence="4" key="1">
    <citation type="journal article" date="2019" name="Int. J. Syst. Evol. Microbiol.">
        <title>The Global Catalogue of Microorganisms (GCM) 10K type strain sequencing project: providing services to taxonomists for standard genome sequencing and annotation.</title>
        <authorList>
            <consortium name="The Broad Institute Genomics Platform"/>
            <consortium name="The Broad Institute Genome Sequencing Center for Infectious Disease"/>
            <person name="Wu L."/>
            <person name="Ma J."/>
        </authorList>
    </citation>
    <scope>NUCLEOTIDE SEQUENCE [LARGE SCALE GENOMIC DNA]</scope>
    <source>
        <strain evidence="4">CGMCC 4.7466</strain>
    </source>
</reference>
<dbReference type="InterPro" id="IPR006311">
    <property type="entry name" value="TAT_signal"/>
</dbReference>
<keyword evidence="4" id="KW-1185">Reference proteome</keyword>
<comment type="caution">
    <text evidence="3">The sequence shown here is derived from an EMBL/GenBank/DDBJ whole genome shotgun (WGS) entry which is preliminary data.</text>
</comment>
<dbReference type="InterPro" id="IPR019546">
    <property type="entry name" value="TAT_signal_bac_arc"/>
</dbReference>
<dbReference type="InterPro" id="IPR003010">
    <property type="entry name" value="C-N_Hydrolase"/>
</dbReference>
<feature type="domain" description="CN hydrolase" evidence="2">
    <location>
        <begin position="48"/>
        <end position="270"/>
    </location>
</feature>
<sequence length="345" mass="39018">MKTHEISRRDFIQKTALTTGMASFIPSSLSANPPEFGTNEVKPPREVWIAGVSQMGIKAETPELMVGKVEEVLKQAVKYQPDFVCLPEFFPFANVEQNLTFAEKAAVSEKVLKKFSEFSKTLNCYTICPVFTSSEGRIYNTAVVFDRKGNRIGDYKKIHETTGYIQDGIVCGALQQPVIPTEFGPIGIQICYDINWEDGWKMLRDQGAKIIFWPSAFDGGKQLNMKALQNKCIVASSTNKNNSKVCDIDGETVATTGIWNPNFYCGKVNMEKVFLPTFMYLKECGDIEKKYGRKVKITIFHEEEWTIIESLSPEIYIKDIVKEFNLQPHSEGLREAEIVQQQSRA</sequence>
<accession>A0ABV9SWI0</accession>
<dbReference type="Proteomes" id="UP001595818">
    <property type="component" value="Unassembled WGS sequence"/>
</dbReference>
<dbReference type="PANTHER" id="PTHR43674:SF2">
    <property type="entry name" value="BETA-UREIDOPROPIONASE"/>
    <property type="match status" value="1"/>
</dbReference>
<dbReference type="InterPro" id="IPR036526">
    <property type="entry name" value="C-N_Hydrolase_sf"/>
</dbReference>
<organism evidence="3 4">
    <name type="scientific">Negadavirga shengliensis</name>
    <dbReference type="NCBI Taxonomy" id="1389218"/>
    <lineage>
        <taxon>Bacteria</taxon>
        <taxon>Pseudomonadati</taxon>
        <taxon>Bacteroidota</taxon>
        <taxon>Cytophagia</taxon>
        <taxon>Cytophagales</taxon>
        <taxon>Cyclobacteriaceae</taxon>
        <taxon>Negadavirga</taxon>
    </lineage>
</organism>
<proteinExistence type="predicted"/>
<keyword evidence="1 3" id="KW-0378">Hydrolase</keyword>
<dbReference type="PROSITE" id="PS50263">
    <property type="entry name" value="CN_HYDROLASE"/>
    <property type="match status" value="1"/>
</dbReference>